<evidence type="ECO:0000313" key="1">
    <source>
        <dbReference type="EMBL" id="MBM9432312.1"/>
    </source>
</evidence>
<organism evidence="1 2">
    <name type="scientific">Flaviflexus equikiangi</name>
    <dbReference type="NCBI Taxonomy" id="2758573"/>
    <lineage>
        <taxon>Bacteria</taxon>
        <taxon>Bacillati</taxon>
        <taxon>Actinomycetota</taxon>
        <taxon>Actinomycetes</taxon>
        <taxon>Actinomycetales</taxon>
        <taxon>Actinomycetaceae</taxon>
        <taxon>Flaviflexus</taxon>
    </lineage>
</organism>
<dbReference type="RefSeq" id="WP_187995890.1">
    <property type="nucleotide sequence ID" value="NZ_JACEXG010000001.1"/>
</dbReference>
<proteinExistence type="predicted"/>
<accession>A0ABS2TCF9</accession>
<keyword evidence="2" id="KW-1185">Reference proteome</keyword>
<sequence>MGEPDFVGTGDVPWRLSEVSFSQISPACIGLKYEVAYRVGQVWQALPSPSESVIDSSQLSVDLSGADISRADEFSLTFFS</sequence>
<reference evidence="2" key="1">
    <citation type="submission" date="2021-02" db="EMBL/GenBank/DDBJ databases">
        <title>Leucobacter sp. CX169.</title>
        <authorList>
            <person name="Cheng Y."/>
        </authorList>
    </citation>
    <scope>NUCLEOTIDE SEQUENCE [LARGE SCALE GENOMIC DNA]</scope>
    <source>
        <strain evidence="2">JY899</strain>
    </source>
</reference>
<name>A0ABS2TCF9_9ACTO</name>
<dbReference type="EMBL" id="JAFFJS010000001">
    <property type="protein sequence ID" value="MBM9432312.1"/>
    <property type="molecule type" value="Genomic_DNA"/>
</dbReference>
<protein>
    <submittedName>
        <fullName evidence="1">Uncharacterized protein</fullName>
    </submittedName>
</protein>
<comment type="caution">
    <text evidence="1">The sequence shown here is derived from an EMBL/GenBank/DDBJ whole genome shotgun (WGS) entry which is preliminary data.</text>
</comment>
<evidence type="ECO:0000313" key="2">
    <source>
        <dbReference type="Proteomes" id="UP000705983"/>
    </source>
</evidence>
<gene>
    <name evidence="1" type="ORF">JVW63_01115</name>
</gene>
<dbReference type="Proteomes" id="UP000705983">
    <property type="component" value="Unassembled WGS sequence"/>
</dbReference>